<dbReference type="AlphaFoldDB" id="A0A6J4ZP18"/>
<evidence type="ECO:0000313" key="2">
    <source>
        <dbReference type="EMBL" id="CAB3638681.1"/>
    </source>
</evidence>
<name>A0A6J4ZP18_9BURK</name>
<evidence type="ECO:0000256" key="1">
    <source>
        <dbReference type="SAM" id="MobiDB-lite"/>
    </source>
</evidence>
<dbReference type="EMBL" id="CADIKB010000001">
    <property type="protein sequence ID" value="CAB3638681.1"/>
    <property type="molecule type" value="Genomic_DNA"/>
</dbReference>
<gene>
    <name evidence="2" type="ORF">LMG22037_00087</name>
</gene>
<protein>
    <submittedName>
        <fullName evidence="2">Uncharacterized protein</fullName>
    </submittedName>
</protein>
<proteinExistence type="predicted"/>
<dbReference type="Proteomes" id="UP000494249">
    <property type="component" value="Unassembled WGS sequence"/>
</dbReference>
<accession>A0A6J4ZP18</accession>
<sequence>MSCPSMSCVSLTLQYAYKLKKAVHYDQLDFRTLEARQFYCNEELRLNRRLAESVYLGVVPLVVNPQGTIQLGGKGAVVDWLVEMHRLPAHRMLDWALLHGTAGSGDAHAVARRLAEFHMKLHPEHIARARYRRRTRAALCQPIRFLRERADCNRVARRASRRHGSGIELYASLRFPLRNDLCTPGQGMGTTSTGRLRQFPRHELSRPRSCGTEPARAGKGRLRYVVLPWPSRPAERQAHESQSGGR</sequence>
<evidence type="ECO:0000313" key="3">
    <source>
        <dbReference type="Proteomes" id="UP000494249"/>
    </source>
</evidence>
<reference evidence="2 3" key="1">
    <citation type="submission" date="2020-04" db="EMBL/GenBank/DDBJ databases">
        <authorList>
            <person name="De Canck E."/>
        </authorList>
    </citation>
    <scope>NUCLEOTIDE SEQUENCE [LARGE SCALE GENOMIC DNA]</scope>
    <source>
        <strain evidence="2 3">LMG 22037</strain>
    </source>
</reference>
<organism evidence="2 3">
    <name type="scientific">Paraburkholderia phenoliruptrix</name>
    <dbReference type="NCBI Taxonomy" id="252970"/>
    <lineage>
        <taxon>Bacteria</taxon>
        <taxon>Pseudomonadati</taxon>
        <taxon>Pseudomonadota</taxon>
        <taxon>Betaproteobacteria</taxon>
        <taxon>Burkholderiales</taxon>
        <taxon>Burkholderiaceae</taxon>
        <taxon>Paraburkholderia</taxon>
    </lineage>
</organism>
<feature type="region of interest" description="Disordered" evidence="1">
    <location>
        <begin position="184"/>
        <end position="217"/>
    </location>
</feature>